<dbReference type="OrthoDB" id="273398at2759"/>
<dbReference type="VEuPathDB" id="TriTrypDB:LtaPh_1202000"/>
<keyword evidence="3" id="KW-1185">Reference proteome</keyword>
<dbReference type="Proteomes" id="UP000419144">
    <property type="component" value="Unassembled WGS sequence"/>
</dbReference>
<dbReference type="EMBL" id="BLBS01000014">
    <property type="protein sequence ID" value="GET86754.1"/>
    <property type="molecule type" value="Genomic_DNA"/>
</dbReference>
<feature type="region of interest" description="Disordered" evidence="1">
    <location>
        <begin position="373"/>
        <end position="393"/>
    </location>
</feature>
<sequence length="916" mass="99115">MSDVLGYLNGVLHRVSATFMPTEMNDVASFLRGDAWVVATASSASSQQTAVTSSTAASDLPREVKQPITVSYPHGAIRWGHFIPLGIAGATLLSAATSGSRAVLLNFFESNGFEQVFTVSLVPTEQQQQSHAHLSTPGTMEVSGTSVDAALSPHGHRHADHWSMQRLLSFSPSDIGGTTNFRKRARSSATSSAFVDVSLDSRYSTTTEAARHGCMATVRRWFEGVEAKALLDTDELGKGENEDASFSAAGGAQRKRKGQLRRLLIIVRCCTDNRVTFSTRGGTTGAAQASSSGTGRRHRRGEDPLYLLLHDLAALTTLYEVRLSPTGCAARPAVLLLPEDDSYGGSMLKQQLQDEVGHRYWVELFLQSESASGGSSACHGEAGTTDTTGRGVRKGGGWRATLIGCSSGSNGSPGGLGGVLRQRQHEQAETPLERGCRLAAQWGVLDLPVTMPSEHQSTGREAVMHSVETSFPPVGVPGGARVSEQGTSSVASGLPAESCVSTQQREEALRRHACCFFLRPSNAPLCVFLMEALRRFPVLVRPAVLQHWQSTWTSRHSLMDVLLVFHTAICPFMLSSSFAGDTVACPAPNSPSERKEGPAFPASTMLQDTTDLLDALLDAAFTLTEERDAERPLSANDFVIEHATLFLLFYEALVHQREGRLRRIPGVVRVLTNLSDRHARATTDSCAAGGTSACSPRGRASTDEKIHHAVRHHLPFAPLNLFYQRVAQLAAPACKGHDSRREVQPYPMDAIVLPIRRMSLAPQLQHSTLLALLPLGESLLELQGVVERVWREELPTRWQRVVAPVGTRDDHRRALSSPVTLRAINDGADASAPTQLSAENFYHPLVPHAVRVLHLLTAHALRAPTEAAKQVPIVQLQIISQLSDAQLLRVLKELQVTGLASTNLKTKSARTLLDTM</sequence>
<name>A0A640KCJ0_LEITA</name>
<evidence type="ECO:0000313" key="3">
    <source>
        <dbReference type="Proteomes" id="UP000419144"/>
    </source>
</evidence>
<accession>A0A640KCJ0</accession>
<gene>
    <name evidence="2" type="ORF">LtaPh_1202000</name>
</gene>
<feature type="region of interest" description="Disordered" evidence="1">
    <location>
        <begin position="128"/>
        <end position="155"/>
    </location>
</feature>
<protein>
    <submittedName>
        <fullName evidence="2">Uncharacterized protein</fullName>
    </submittedName>
</protein>
<feature type="compositionally biased region" description="Polar residues" evidence="1">
    <location>
        <begin position="280"/>
        <end position="289"/>
    </location>
</feature>
<dbReference type="AlphaFoldDB" id="A0A640KCJ0"/>
<feature type="region of interest" description="Disordered" evidence="1">
    <location>
        <begin position="280"/>
        <end position="299"/>
    </location>
</feature>
<feature type="compositionally biased region" description="Polar residues" evidence="1">
    <location>
        <begin position="128"/>
        <end position="146"/>
    </location>
</feature>
<proteinExistence type="predicted"/>
<reference evidence="2" key="1">
    <citation type="submission" date="2019-11" db="EMBL/GenBank/DDBJ databases">
        <title>Leishmania tarentolae CDS.</title>
        <authorList>
            <person name="Goto Y."/>
            <person name="Yamagishi J."/>
        </authorList>
    </citation>
    <scope>NUCLEOTIDE SEQUENCE [LARGE SCALE GENOMIC DNA]</scope>
    <source>
        <strain evidence="2">Parrot Tar II</strain>
    </source>
</reference>
<comment type="caution">
    <text evidence="2">The sequence shown here is derived from an EMBL/GenBank/DDBJ whole genome shotgun (WGS) entry which is preliminary data.</text>
</comment>
<organism evidence="2 3">
    <name type="scientific">Leishmania tarentolae</name>
    <name type="common">Sauroleishmania tarentolae</name>
    <dbReference type="NCBI Taxonomy" id="5689"/>
    <lineage>
        <taxon>Eukaryota</taxon>
        <taxon>Discoba</taxon>
        <taxon>Euglenozoa</taxon>
        <taxon>Kinetoplastea</taxon>
        <taxon>Metakinetoplastina</taxon>
        <taxon>Trypanosomatida</taxon>
        <taxon>Trypanosomatidae</taxon>
        <taxon>Leishmaniinae</taxon>
        <taxon>Leishmania</taxon>
        <taxon>lizard Leishmania</taxon>
    </lineage>
</organism>
<evidence type="ECO:0000313" key="2">
    <source>
        <dbReference type="EMBL" id="GET86754.1"/>
    </source>
</evidence>
<evidence type="ECO:0000256" key="1">
    <source>
        <dbReference type="SAM" id="MobiDB-lite"/>
    </source>
</evidence>